<protein>
    <submittedName>
        <fullName evidence="2">Nickel transporter</fullName>
    </submittedName>
</protein>
<evidence type="ECO:0000313" key="2">
    <source>
        <dbReference type="EMBL" id="NEA84783.1"/>
    </source>
</evidence>
<feature type="non-terminal residue" evidence="2">
    <location>
        <position position="140"/>
    </location>
</feature>
<keyword evidence="1" id="KW-0732">Signal</keyword>
<dbReference type="EMBL" id="JAAGMD010000044">
    <property type="protein sequence ID" value="NEA84783.1"/>
    <property type="molecule type" value="Genomic_DNA"/>
</dbReference>
<proteinExistence type="predicted"/>
<name>A0A6G3QMP8_9ACTN</name>
<evidence type="ECO:0000256" key="1">
    <source>
        <dbReference type="SAM" id="SignalP"/>
    </source>
</evidence>
<accession>A0A6G3QMP8</accession>
<comment type="caution">
    <text evidence="2">The sequence shown here is derived from an EMBL/GenBank/DDBJ whole genome shotgun (WGS) entry which is preliminary data.</text>
</comment>
<sequence>MSPGRSVAAGAAVLTAVGAFVLAPAPAASAHPLGNFTVNRYDGLVAAPGELRVRHVEDLAEIPATQAGPDIERRGGPDAWARDRCSEAARDSEVRVDGRAVPLSVDGSRARVRPGQAGLDTLRVECRLTAPLPDEGPARV</sequence>
<organism evidence="2">
    <name type="scientific">Streptomyces sp. SID14436</name>
    <dbReference type="NCBI Taxonomy" id="2706070"/>
    <lineage>
        <taxon>Bacteria</taxon>
        <taxon>Bacillati</taxon>
        <taxon>Actinomycetota</taxon>
        <taxon>Actinomycetes</taxon>
        <taxon>Kitasatosporales</taxon>
        <taxon>Streptomycetaceae</taxon>
        <taxon>Streptomyces</taxon>
    </lineage>
</organism>
<feature type="signal peptide" evidence="1">
    <location>
        <begin position="1"/>
        <end position="30"/>
    </location>
</feature>
<dbReference type="AlphaFoldDB" id="A0A6G3QMP8"/>
<feature type="chain" id="PRO_5039335546" evidence="1">
    <location>
        <begin position="31"/>
        <end position="140"/>
    </location>
</feature>
<gene>
    <name evidence="2" type="ORF">G3I53_01550</name>
</gene>
<reference evidence="2" key="1">
    <citation type="submission" date="2020-01" db="EMBL/GenBank/DDBJ databases">
        <title>Insect and environment-associated Actinomycetes.</title>
        <authorList>
            <person name="Currrie C."/>
            <person name="Chevrette M."/>
            <person name="Carlson C."/>
            <person name="Stubbendieck R."/>
            <person name="Wendt-Pienkowski E."/>
        </authorList>
    </citation>
    <scope>NUCLEOTIDE SEQUENCE</scope>
    <source>
        <strain evidence="2">SID14436</strain>
    </source>
</reference>